<dbReference type="OrthoDB" id="2949332at2759"/>
<feature type="chain" id="PRO_5034408738" evidence="1">
    <location>
        <begin position="20"/>
        <end position="171"/>
    </location>
</feature>
<keyword evidence="3" id="KW-1185">Reference proteome</keyword>
<feature type="signal peptide" evidence="1">
    <location>
        <begin position="1"/>
        <end position="19"/>
    </location>
</feature>
<comment type="caution">
    <text evidence="2">The sequence shown here is derived from an EMBL/GenBank/DDBJ whole genome shotgun (WGS) entry which is preliminary data.</text>
</comment>
<name>A0A8H6HM19_9AGAR</name>
<evidence type="ECO:0000313" key="2">
    <source>
        <dbReference type="EMBL" id="KAF6749520.1"/>
    </source>
</evidence>
<proteinExistence type="predicted"/>
<reference evidence="2 3" key="1">
    <citation type="submission" date="2020-07" db="EMBL/GenBank/DDBJ databases">
        <title>Comparative genomics of pyrophilous fungi reveals a link between fire events and developmental genes.</title>
        <authorList>
            <consortium name="DOE Joint Genome Institute"/>
            <person name="Steindorff A.S."/>
            <person name="Carver A."/>
            <person name="Calhoun S."/>
            <person name="Stillman K."/>
            <person name="Liu H."/>
            <person name="Lipzen A."/>
            <person name="Pangilinan J."/>
            <person name="Labutti K."/>
            <person name="Bruns T.D."/>
            <person name="Grigoriev I.V."/>
        </authorList>
    </citation>
    <scope>NUCLEOTIDE SEQUENCE [LARGE SCALE GENOMIC DNA]</scope>
    <source>
        <strain evidence="2 3">CBS 144469</strain>
    </source>
</reference>
<organism evidence="2 3">
    <name type="scientific">Ephemerocybe angulata</name>
    <dbReference type="NCBI Taxonomy" id="980116"/>
    <lineage>
        <taxon>Eukaryota</taxon>
        <taxon>Fungi</taxon>
        <taxon>Dikarya</taxon>
        <taxon>Basidiomycota</taxon>
        <taxon>Agaricomycotina</taxon>
        <taxon>Agaricomycetes</taxon>
        <taxon>Agaricomycetidae</taxon>
        <taxon>Agaricales</taxon>
        <taxon>Agaricineae</taxon>
        <taxon>Psathyrellaceae</taxon>
        <taxon>Ephemerocybe</taxon>
    </lineage>
</organism>
<dbReference type="EMBL" id="JACGCI010000062">
    <property type="protein sequence ID" value="KAF6749520.1"/>
    <property type="molecule type" value="Genomic_DNA"/>
</dbReference>
<accession>A0A8H6HM19</accession>
<evidence type="ECO:0000256" key="1">
    <source>
        <dbReference type="SAM" id="SignalP"/>
    </source>
</evidence>
<protein>
    <submittedName>
        <fullName evidence="2">Uncharacterized protein</fullName>
    </submittedName>
</protein>
<evidence type="ECO:0000313" key="3">
    <source>
        <dbReference type="Proteomes" id="UP000521943"/>
    </source>
</evidence>
<gene>
    <name evidence="2" type="ORF">DFP72DRAFT_1048823</name>
</gene>
<sequence length="171" mass="17635">MLPLKNLSIIALAVSLLSAGDMTVARDLRFFLANNCAGSFLICSSLPKGRCCSTGTPFASERLTDESGLSILVGFGAEDCLNTAPATFLTGPGCVAGSFALFSGRWNGDGSRIAAAEAGPEDCATPDGFGYTDESGTVAFQGKFTEKNKEAVLAAFTGEKKVSLDSLKSLA</sequence>
<dbReference type="Proteomes" id="UP000521943">
    <property type="component" value="Unassembled WGS sequence"/>
</dbReference>
<keyword evidence="1" id="KW-0732">Signal</keyword>
<dbReference type="AlphaFoldDB" id="A0A8H6HM19"/>